<organism evidence="1">
    <name type="scientific">marine sediment metagenome</name>
    <dbReference type="NCBI Taxonomy" id="412755"/>
    <lineage>
        <taxon>unclassified sequences</taxon>
        <taxon>metagenomes</taxon>
        <taxon>ecological metagenomes</taxon>
    </lineage>
</organism>
<feature type="non-terminal residue" evidence="1">
    <location>
        <position position="1"/>
    </location>
</feature>
<dbReference type="EMBL" id="BART01021808">
    <property type="protein sequence ID" value="GAH04148.1"/>
    <property type="molecule type" value="Genomic_DNA"/>
</dbReference>
<name>X1E664_9ZZZZ</name>
<evidence type="ECO:0000313" key="1">
    <source>
        <dbReference type="EMBL" id="GAH04148.1"/>
    </source>
</evidence>
<proteinExistence type="predicted"/>
<reference evidence="1" key="1">
    <citation type="journal article" date="2014" name="Front. Microbiol.">
        <title>High frequency of phylogenetically diverse reductive dehalogenase-homologous genes in deep subseafloor sedimentary metagenomes.</title>
        <authorList>
            <person name="Kawai M."/>
            <person name="Futagami T."/>
            <person name="Toyoda A."/>
            <person name="Takaki Y."/>
            <person name="Nishi S."/>
            <person name="Hori S."/>
            <person name="Arai W."/>
            <person name="Tsubouchi T."/>
            <person name="Morono Y."/>
            <person name="Uchiyama I."/>
            <person name="Ito T."/>
            <person name="Fujiyama A."/>
            <person name="Inagaki F."/>
            <person name="Takami H."/>
        </authorList>
    </citation>
    <scope>NUCLEOTIDE SEQUENCE</scope>
    <source>
        <strain evidence="1">Expedition CK06-06</strain>
    </source>
</reference>
<accession>X1E664</accession>
<protein>
    <submittedName>
        <fullName evidence="1">Uncharacterized protein</fullName>
    </submittedName>
</protein>
<comment type="caution">
    <text evidence="1">The sequence shown here is derived from an EMBL/GenBank/DDBJ whole genome shotgun (WGS) entry which is preliminary data.</text>
</comment>
<sequence length="102" mass="11502">AVKMSENFKNYLEEILPQIGTTKVSKADALVIHQRLVADIKKMEKARGGFSHEFITLKERGRLVLPEPLRTALGAIPGTRFDAHLYPDPDNPRGILLMKESY</sequence>
<dbReference type="AlphaFoldDB" id="X1E664"/>
<gene>
    <name evidence="1" type="ORF">S01H4_40113</name>
</gene>